<evidence type="ECO:0000256" key="18">
    <source>
        <dbReference type="ARBA" id="ARBA00023228"/>
    </source>
</evidence>
<evidence type="ECO:0000313" key="24">
    <source>
        <dbReference type="Proteomes" id="UP001595828"/>
    </source>
</evidence>
<keyword evidence="24" id="KW-1185">Reference proteome</keyword>
<keyword evidence="7" id="KW-0121">Carboxypeptidase</keyword>
<comment type="subcellular location">
    <subcellularLocation>
        <location evidence="1">Endoplasmic reticulum</location>
    </subcellularLocation>
    <subcellularLocation>
        <location evidence="3">Golgi apparatus</location>
    </subcellularLocation>
    <subcellularLocation>
        <location evidence="2">Lysosome</location>
    </subcellularLocation>
    <subcellularLocation>
        <location evidence="4">Secreted</location>
    </subcellularLocation>
</comment>
<keyword evidence="13" id="KW-0862">Zinc</keyword>
<evidence type="ECO:0000256" key="6">
    <source>
        <dbReference type="ARBA" id="ARBA00022525"/>
    </source>
</evidence>
<evidence type="ECO:0000259" key="22">
    <source>
        <dbReference type="Pfam" id="PF04389"/>
    </source>
</evidence>
<evidence type="ECO:0000256" key="9">
    <source>
        <dbReference type="ARBA" id="ARBA00022723"/>
    </source>
</evidence>
<dbReference type="EMBL" id="JBHSDR010000008">
    <property type="protein sequence ID" value="MFC4296216.1"/>
    <property type="molecule type" value="Genomic_DNA"/>
</dbReference>
<dbReference type="Proteomes" id="UP001595828">
    <property type="component" value="Unassembled WGS sequence"/>
</dbReference>
<organism evidence="23 24">
    <name type="scientific">Novosphingobium tardum</name>
    <dbReference type="NCBI Taxonomy" id="1538021"/>
    <lineage>
        <taxon>Bacteria</taxon>
        <taxon>Pseudomonadati</taxon>
        <taxon>Pseudomonadota</taxon>
        <taxon>Alphaproteobacteria</taxon>
        <taxon>Sphingomonadales</taxon>
        <taxon>Sphingomonadaceae</taxon>
        <taxon>Novosphingobium</taxon>
    </lineage>
</organism>
<evidence type="ECO:0000256" key="19">
    <source>
        <dbReference type="ARBA" id="ARBA00025833"/>
    </source>
</evidence>
<evidence type="ECO:0000256" key="20">
    <source>
        <dbReference type="ARBA" id="ARBA00033328"/>
    </source>
</evidence>
<dbReference type="RefSeq" id="WP_379539716.1">
    <property type="nucleotide sequence ID" value="NZ_JBHSDR010000008.1"/>
</dbReference>
<evidence type="ECO:0000256" key="17">
    <source>
        <dbReference type="ARBA" id="ARBA00023180"/>
    </source>
</evidence>
<name>A0ABV8RV23_9SPHN</name>
<dbReference type="SUPFAM" id="SSF53187">
    <property type="entry name" value="Zn-dependent exopeptidases"/>
    <property type="match status" value="1"/>
</dbReference>
<dbReference type="PANTHER" id="PTHR12053">
    <property type="entry name" value="PROTEASE FAMILY M28 PLASMA GLUTAMATE CARBOXYPEPTIDASE-RELATED"/>
    <property type="match status" value="1"/>
</dbReference>
<keyword evidence="11" id="KW-0378">Hydrolase</keyword>
<feature type="signal peptide" evidence="21">
    <location>
        <begin position="1"/>
        <end position="21"/>
    </location>
</feature>
<proteinExistence type="predicted"/>
<gene>
    <name evidence="23" type="ORF">ACFO0A_14260</name>
</gene>
<evidence type="ECO:0000256" key="21">
    <source>
        <dbReference type="SAM" id="SignalP"/>
    </source>
</evidence>
<keyword evidence="15" id="KW-0482">Metalloprotease</keyword>
<keyword evidence="10 21" id="KW-0732">Signal</keyword>
<evidence type="ECO:0000256" key="13">
    <source>
        <dbReference type="ARBA" id="ARBA00022833"/>
    </source>
</evidence>
<evidence type="ECO:0000313" key="23">
    <source>
        <dbReference type="EMBL" id="MFC4296216.1"/>
    </source>
</evidence>
<evidence type="ECO:0000256" key="3">
    <source>
        <dbReference type="ARBA" id="ARBA00004555"/>
    </source>
</evidence>
<keyword evidence="14" id="KW-0333">Golgi apparatus</keyword>
<evidence type="ECO:0000256" key="10">
    <source>
        <dbReference type="ARBA" id="ARBA00022729"/>
    </source>
</evidence>
<evidence type="ECO:0000256" key="2">
    <source>
        <dbReference type="ARBA" id="ARBA00004371"/>
    </source>
</evidence>
<protein>
    <recommendedName>
        <fullName evidence="5">Carboxypeptidase Q</fullName>
    </recommendedName>
    <alternativeName>
        <fullName evidence="20">Plasma glutamate carboxypeptidase</fullName>
    </alternativeName>
</protein>
<evidence type="ECO:0000256" key="5">
    <source>
        <dbReference type="ARBA" id="ARBA00014116"/>
    </source>
</evidence>
<dbReference type="Gene3D" id="3.40.630.10">
    <property type="entry name" value="Zn peptidases"/>
    <property type="match status" value="1"/>
</dbReference>
<dbReference type="Pfam" id="PF04389">
    <property type="entry name" value="Peptidase_M28"/>
    <property type="match status" value="1"/>
</dbReference>
<evidence type="ECO:0000256" key="11">
    <source>
        <dbReference type="ARBA" id="ARBA00022801"/>
    </source>
</evidence>
<comment type="caution">
    <text evidence="23">The sequence shown here is derived from an EMBL/GenBank/DDBJ whole genome shotgun (WGS) entry which is preliminary data.</text>
</comment>
<evidence type="ECO:0000256" key="7">
    <source>
        <dbReference type="ARBA" id="ARBA00022645"/>
    </source>
</evidence>
<dbReference type="PANTHER" id="PTHR12053:SF3">
    <property type="entry name" value="CARBOXYPEPTIDASE Q"/>
    <property type="match status" value="1"/>
</dbReference>
<keyword evidence="17" id="KW-0325">Glycoprotein</keyword>
<dbReference type="InterPro" id="IPR007484">
    <property type="entry name" value="Peptidase_M28"/>
</dbReference>
<evidence type="ECO:0000256" key="8">
    <source>
        <dbReference type="ARBA" id="ARBA00022670"/>
    </source>
</evidence>
<keyword evidence="12" id="KW-0256">Endoplasmic reticulum</keyword>
<evidence type="ECO:0000256" key="16">
    <source>
        <dbReference type="ARBA" id="ARBA00023145"/>
    </source>
</evidence>
<comment type="subunit">
    <text evidence="19">Homodimer. The monomeric form is inactive while the homodimer is active.</text>
</comment>
<accession>A0ABV8RV23</accession>
<feature type="chain" id="PRO_5047421053" description="Carboxypeptidase Q" evidence="21">
    <location>
        <begin position="22"/>
        <end position="451"/>
    </location>
</feature>
<keyword evidence="16" id="KW-0865">Zymogen</keyword>
<evidence type="ECO:0000256" key="15">
    <source>
        <dbReference type="ARBA" id="ARBA00023049"/>
    </source>
</evidence>
<dbReference type="Gene3D" id="3.50.30.30">
    <property type="match status" value="1"/>
</dbReference>
<evidence type="ECO:0000256" key="1">
    <source>
        <dbReference type="ARBA" id="ARBA00004240"/>
    </source>
</evidence>
<feature type="domain" description="Peptidase M28" evidence="22">
    <location>
        <begin position="250"/>
        <end position="435"/>
    </location>
</feature>
<evidence type="ECO:0000256" key="12">
    <source>
        <dbReference type="ARBA" id="ARBA00022824"/>
    </source>
</evidence>
<keyword evidence="8" id="KW-0645">Protease</keyword>
<keyword evidence="18" id="KW-0458">Lysosome</keyword>
<reference evidence="24" key="1">
    <citation type="journal article" date="2019" name="Int. J. Syst. Evol. Microbiol.">
        <title>The Global Catalogue of Microorganisms (GCM) 10K type strain sequencing project: providing services to taxonomists for standard genome sequencing and annotation.</title>
        <authorList>
            <consortium name="The Broad Institute Genomics Platform"/>
            <consortium name="The Broad Institute Genome Sequencing Center for Infectious Disease"/>
            <person name="Wu L."/>
            <person name="Ma J."/>
        </authorList>
    </citation>
    <scope>NUCLEOTIDE SEQUENCE [LARGE SCALE GENOMIC DNA]</scope>
    <source>
        <strain evidence="24">CGMCC 1.12989</strain>
    </source>
</reference>
<evidence type="ECO:0000256" key="4">
    <source>
        <dbReference type="ARBA" id="ARBA00004613"/>
    </source>
</evidence>
<dbReference type="InterPro" id="IPR039866">
    <property type="entry name" value="CPQ"/>
</dbReference>
<evidence type="ECO:0000256" key="14">
    <source>
        <dbReference type="ARBA" id="ARBA00023034"/>
    </source>
</evidence>
<keyword evidence="6" id="KW-0964">Secreted</keyword>
<keyword evidence="9" id="KW-0479">Metal-binding</keyword>
<sequence>MIKKTVALALSVSLVTTSASAQQEPPQPPADPSQVAWDIVSDLTTEIGPRLAGSPREAAARDWAVERLTRLGFTNVRIEPFTLDGWVRGEETARLTAPYPQTLAITALGTSASTGAKGISGELVYFPTLAALRAAPASAVRGKIAFIDHAMRASQDGSGYGPFGDARRSGPAVAAEKGAIATVIRSAGTDNHRNPHTGATNFTAPGKAVPAGAVSNPDADLIAKIAAKALPMHLALKLTGHPVGKLSSGNVVADLPGRDPTLAPILVACHLDSWDLATGAIDDGAGCAIVAAAALAAQNGGAPLRTIRVLWAGSEEPGGVGGDAYAAAHKGQPHALVMESDTGADKVWRVSFDLTEANGPLADRIVEALAPFGIVRGTSKANGGTDVEPIAKAARSGVIGLNQDMTRYFDIHHSPDDTLDKVDRDGLAQNVAVWTTVLRIVANEPGSIAGM</sequence>